<comment type="caution">
    <text evidence="1">The sequence shown here is derived from an EMBL/GenBank/DDBJ whole genome shotgun (WGS) entry which is preliminary data.</text>
</comment>
<dbReference type="EMBL" id="CAUM01000148">
    <property type="protein sequence ID" value="CCV08676.1"/>
    <property type="molecule type" value="Genomic_DNA"/>
</dbReference>
<dbReference type="Proteomes" id="UP000012062">
    <property type="component" value="Unassembled WGS sequence"/>
</dbReference>
<sequence>MHRDGELAEEGWNHGHCKAEITLITLSRIIIFARYGLRPARDRACRKWMNGKMVAQAAAQCGPARSGAGDRFNSGLMRVLN</sequence>
<accession>M5F9T4</accession>
<name>M5F9T4_9HYPH</name>
<reference evidence="1 2" key="1">
    <citation type="submission" date="2013-02" db="EMBL/GenBank/DDBJ databases">
        <authorList>
            <person name="Genoscope - CEA"/>
        </authorList>
    </citation>
    <scope>NUCLEOTIDE SEQUENCE [LARGE SCALE GENOMIC DNA]</scope>
    <source>
        <strain evidence="1 2">STM 2683</strain>
    </source>
</reference>
<evidence type="ECO:0000313" key="1">
    <source>
        <dbReference type="EMBL" id="CCV08676.1"/>
    </source>
</evidence>
<evidence type="ECO:0000313" key="2">
    <source>
        <dbReference type="Proteomes" id="UP000012062"/>
    </source>
</evidence>
<gene>
    <name evidence="1" type="ORF">MESS2_780023</name>
</gene>
<dbReference type="AlphaFoldDB" id="M5F9T4"/>
<dbReference type="STRING" id="1297569.MESS2_780023"/>
<organism evidence="1 2">
    <name type="scientific">Mesorhizobium metallidurans STM 2683</name>
    <dbReference type="NCBI Taxonomy" id="1297569"/>
    <lineage>
        <taxon>Bacteria</taxon>
        <taxon>Pseudomonadati</taxon>
        <taxon>Pseudomonadota</taxon>
        <taxon>Alphaproteobacteria</taxon>
        <taxon>Hyphomicrobiales</taxon>
        <taxon>Phyllobacteriaceae</taxon>
        <taxon>Mesorhizobium</taxon>
    </lineage>
</organism>
<keyword evidence="2" id="KW-1185">Reference proteome</keyword>
<protein>
    <submittedName>
        <fullName evidence="1">Uncharacterized protein</fullName>
    </submittedName>
</protein>
<proteinExistence type="predicted"/>